<feature type="transmembrane region" description="Helical" evidence="1">
    <location>
        <begin position="195"/>
        <end position="215"/>
    </location>
</feature>
<dbReference type="PANTHER" id="PTHR23028">
    <property type="entry name" value="ACETYLTRANSFERASE"/>
    <property type="match status" value="1"/>
</dbReference>
<keyword evidence="3" id="KW-0808">Transferase</keyword>
<evidence type="ECO:0000313" key="4">
    <source>
        <dbReference type="Proteomes" id="UP000574067"/>
    </source>
</evidence>
<keyword evidence="3" id="KW-0012">Acyltransferase</keyword>
<evidence type="ECO:0000259" key="2">
    <source>
        <dbReference type="Pfam" id="PF01757"/>
    </source>
</evidence>
<gene>
    <name evidence="3" type="ORF">HHL10_22645</name>
</gene>
<keyword evidence="4" id="KW-1185">Reference proteome</keyword>
<feature type="domain" description="Acyltransferase 3" evidence="2">
    <location>
        <begin position="11"/>
        <end position="337"/>
    </location>
</feature>
<dbReference type="RefSeq" id="WP_169162674.1">
    <property type="nucleotide sequence ID" value="NZ_JABBFW010000022.1"/>
</dbReference>
<name>A0A848FEC4_9BURK</name>
<feature type="transmembrane region" description="Helical" evidence="1">
    <location>
        <begin position="320"/>
        <end position="340"/>
    </location>
</feature>
<feature type="transmembrane region" description="Helical" evidence="1">
    <location>
        <begin position="92"/>
        <end position="110"/>
    </location>
</feature>
<dbReference type="GO" id="GO:0016020">
    <property type="term" value="C:membrane"/>
    <property type="evidence" value="ECO:0007669"/>
    <property type="project" value="TreeGrafter"/>
</dbReference>
<keyword evidence="1" id="KW-0472">Membrane</keyword>
<keyword evidence="1" id="KW-0812">Transmembrane</keyword>
<dbReference type="GO" id="GO:0016747">
    <property type="term" value="F:acyltransferase activity, transferring groups other than amino-acyl groups"/>
    <property type="evidence" value="ECO:0007669"/>
    <property type="project" value="InterPro"/>
</dbReference>
<evidence type="ECO:0000313" key="3">
    <source>
        <dbReference type="EMBL" id="NML17774.1"/>
    </source>
</evidence>
<organism evidence="3 4">
    <name type="scientific">Azohydromonas caseinilytica</name>
    <dbReference type="NCBI Taxonomy" id="2728836"/>
    <lineage>
        <taxon>Bacteria</taxon>
        <taxon>Pseudomonadati</taxon>
        <taxon>Pseudomonadota</taxon>
        <taxon>Betaproteobacteria</taxon>
        <taxon>Burkholderiales</taxon>
        <taxon>Sphaerotilaceae</taxon>
        <taxon>Azohydromonas</taxon>
    </lineage>
</organism>
<dbReference type="GO" id="GO:0000271">
    <property type="term" value="P:polysaccharide biosynthetic process"/>
    <property type="evidence" value="ECO:0007669"/>
    <property type="project" value="TreeGrafter"/>
</dbReference>
<dbReference type="InterPro" id="IPR002656">
    <property type="entry name" value="Acyl_transf_3_dom"/>
</dbReference>
<dbReference type="InterPro" id="IPR050879">
    <property type="entry name" value="Acyltransferase_3"/>
</dbReference>
<reference evidence="3 4" key="1">
    <citation type="submission" date="2020-04" db="EMBL/GenBank/DDBJ databases">
        <title>Azohydromonas sp. isolated from soil.</title>
        <authorList>
            <person name="Dahal R.H."/>
        </authorList>
    </citation>
    <scope>NUCLEOTIDE SEQUENCE [LARGE SCALE GENOMIC DNA]</scope>
    <source>
        <strain evidence="3 4">G-1-1-14</strain>
    </source>
</reference>
<dbReference type="PANTHER" id="PTHR23028:SF131">
    <property type="entry name" value="BLR2367 PROTEIN"/>
    <property type="match status" value="1"/>
</dbReference>
<dbReference type="Proteomes" id="UP000574067">
    <property type="component" value="Unassembled WGS sequence"/>
</dbReference>
<dbReference type="EMBL" id="JABBFW010000022">
    <property type="protein sequence ID" value="NML17774.1"/>
    <property type="molecule type" value="Genomic_DNA"/>
</dbReference>
<sequence>MNSPAEVLTRVQVLRFVAATLVVLGHARHEATKALGIEGTTPWSFAPTALFAGGVDIFFVISGFIMFTISAHEFGRGGASARFLVRRLTRIVPAYWLFTLLMAVVAWGLSHKVNGTPPGPGEILASLLFLPHHDAQGTLYPVLMLGWTLNFEMLFYAVFALGLCLPRPAGLALIAALVGTLALVGWMWPLQAAPFAFWAQPIVLEFLFGVLLGWLRQRGWRLPGGAGWLLVLAGFAALILVGHFGASEPLDPARVLWMGLPALAICAAATLVPQDPHPGRWERAGAAAGDASYALYLSHPFVLGAVGVAWRLGGPQVPEAFVLVAYAACVAVALLFYRAVERPMTRVLNARLGVGRGARDPLSLSTAKGVAR</sequence>
<feature type="transmembrane region" description="Helical" evidence="1">
    <location>
        <begin position="12"/>
        <end position="29"/>
    </location>
</feature>
<dbReference type="AlphaFoldDB" id="A0A848FEC4"/>
<protein>
    <submittedName>
        <fullName evidence="3">Acyltransferase</fullName>
    </submittedName>
</protein>
<feature type="transmembrane region" description="Helical" evidence="1">
    <location>
        <begin position="293"/>
        <end position="314"/>
    </location>
</feature>
<feature type="transmembrane region" description="Helical" evidence="1">
    <location>
        <begin position="139"/>
        <end position="163"/>
    </location>
</feature>
<accession>A0A848FEC4</accession>
<evidence type="ECO:0000256" key="1">
    <source>
        <dbReference type="SAM" id="Phobius"/>
    </source>
</evidence>
<feature type="transmembrane region" description="Helical" evidence="1">
    <location>
        <begin position="252"/>
        <end position="272"/>
    </location>
</feature>
<feature type="transmembrane region" description="Helical" evidence="1">
    <location>
        <begin position="49"/>
        <end position="71"/>
    </location>
</feature>
<feature type="transmembrane region" description="Helical" evidence="1">
    <location>
        <begin position="227"/>
        <end position="246"/>
    </location>
</feature>
<comment type="caution">
    <text evidence="3">The sequence shown here is derived from an EMBL/GenBank/DDBJ whole genome shotgun (WGS) entry which is preliminary data.</text>
</comment>
<dbReference type="Pfam" id="PF01757">
    <property type="entry name" value="Acyl_transf_3"/>
    <property type="match status" value="1"/>
</dbReference>
<proteinExistence type="predicted"/>
<feature type="transmembrane region" description="Helical" evidence="1">
    <location>
        <begin position="170"/>
        <end position="189"/>
    </location>
</feature>
<keyword evidence="1" id="KW-1133">Transmembrane helix</keyword>